<evidence type="ECO:0000256" key="4">
    <source>
        <dbReference type="ARBA" id="ARBA00022722"/>
    </source>
</evidence>
<accession>A0A7N2RDD2</accession>
<organism evidence="10 11">
    <name type="scientific">Quercus lobata</name>
    <name type="common">Valley oak</name>
    <dbReference type="NCBI Taxonomy" id="97700"/>
    <lineage>
        <taxon>Eukaryota</taxon>
        <taxon>Viridiplantae</taxon>
        <taxon>Streptophyta</taxon>
        <taxon>Embryophyta</taxon>
        <taxon>Tracheophyta</taxon>
        <taxon>Spermatophyta</taxon>
        <taxon>Magnoliopsida</taxon>
        <taxon>eudicotyledons</taxon>
        <taxon>Gunneridae</taxon>
        <taxon>Pentapetalae</taxon>
        <taxon>rosids</taxon>
        <taxon>fabids</taxon>
        <taxon>Fagales</taxon>
        <taxon>Fagaceae</taxon>
        <taxon>Quercus</taxon>
    </lineage>
</organism>
<evidence type="ECO:0000256" key="5">
    <source>
        <dbReference type="ARBA" id="ARBA00022723"/>
    </source>
</evidence>
<evidence type="ECO:0000256" key="6">
    <source>
        <dbReference type="ARBA" id="ARBA00022801"/>
    </source>
</evidence>
<keyword evidence="7" id="KW-0539">Nucleus</keyword>
<dbReference type="GO" id="GO:0005634">
    <property type="term" value="C:nucleus"/>
    <property type="evidence" value="ECO:0007669"/>
    <property type="project" value="UniProtKB-SubCell"/>
</dbReference>
<reference evidence="10 11" key="1">
    <citation type="journal article" date="2016" name="G3 (Bethesda)">
        <title>First Draft Assembly and Annotation of the Genome of a California Endemic Oak Quercus lobata Nee (Fagaceae).</title>
        <authorList>
            <person name="Sork V.L."/>
            <person name="Fitz-Gibbon S.T."/>
            <person name="Puiu D."/>
            <person name="Crepeau M."/>
            <person name="Gugger P.F."/>
            <person name="Sherman R."/>
            <person name="Stevens K."/>
            <person name="Langley C.H."/>
            <person name="Pellegrini M."/>
            <person name="Salzberg S.L."/>
        </authorList>
    </citation>
    <scope>NUCLEOTIDE SEQUENCE [LARGE SCALE GENOMIC DNA]</scope>
    <source>
        <strain evidence="10 11">cv. SW786</strain>
    </source>
</reference>
<feature type="domain" description="DDE Tnp4" evidence="9">
    <location>
        <begin position="129"/>
        <end position="187"/>
    </location>
</feature>
<evidence type="ECO:0000313" key="10">
    <source>
        <dbReference type="EnsemblPlants" id="QL11p025161:mrna"/>
    </source>
</evidence>
<dbReference type="GO" id="GO:0046872">
    <property type="term" value="F:metal ion binding"/>
    <property type="evidence" value="ECO:0007669"/>
    <property type="project" value="UniProtKB-KW"/>
</dbReference>
<evidence type="ECO:0000256" key="7">
    <source>
        <dbReference type="ARBA" id="ARBA00023242"/>
    </source>
</evidence>
<feature type="compositionally biased region" description="Acidic residues" evidence="8">
    <location>
        <begin position="27"/>
        <end position="58"/>
    </location>
</feature>
<dbReference type="GO" id="GO:0016787">
    <property type="term" value="F:hydrolase activity"/>
    <property type="evidence" value="ECO:0007669"/>
    <property type="project" value="UniProtKB-KW"/>
</dbReference>
<keyword evidence="6" id="KW-0378">Hydrolase</keyword>
<proteinExistence type="inferred from homology"/>
<evidence type="ECO:0000313" key="11">
    <source>
        <dbReference type="Proteomes" id="UP000594261"/>
    </source>
</evidence>
<dbReference type="Proteomes" id="UP000594261">
    <property type="component" value="Chromosome 11"/>
</dbReference>
<dbReference type="InParanoid" id="A0A7N2RDD2"/>
<sequence length="232" mass="26299">MDGDYKNYCDYHDCGDYNNADNNNDGDNNDDDDDNDDGESSDSDDDSDSDSDNDDSNDDFDEKFYQLVAVTCEAVVTYFNKYINKTPCYDLNKQVAYVKPSDPTFIEVPTKIQDHPIYWPHFKDCIGVIDGTHVTTIVPTEKSIPYFGRKGYPTQNVIAACDFDMLFTFVLPEWEGATHDTHIFLDTIRKQSNKFPHPPQDSSYEQNSGSLTDPAMVVLRDSIANSIWGDNN</sequence>
<feature type="compositionally biased region" description="Low complexity" evidence="8">
    <location>
        <begin position="17"/>
        <end position="26"/>
    </location>
</feature>
<dbReference type="EMBL" id="LRBV02000011">
    <property type="status" value="NOT_ANNOTATED_CDS"/>
    <property type="molecule type" value="Genomic_DNA"/>
</dbReference>
<dbReference type="Gramene" id="QL11p025161:mrna">
    <property type="protein sequence ID" value="QL11p025161:mrna"/>
    <property type="gene ID" value="QL11p025161"/>
</dbReference>
<dbReference type="AlphaFoldDB" id="A0A7N2RDD2"/>
<dbReference type="InterPro" id="IPR027806">
    <property type="entry name" value="HARBI1_dom"/>
</dbReference>
<reference evidence="10" key="2">
    <citation type="submission" date="2021-01" db="UniProtKB">
        <authorList>
            <consortium name="EnsemblPlants"/>
        </authorList>
    </citation>
    <scope>IDENTIFICATION</scope>
</reference>
<comment type="cofactor">
    <cofactor evidence="1">
        <name>a divalent metal cation</name>
        <dbReference type="ChEBI" id="CHEBI:60240"/>
    </cofactor>
</comment>
<feature type="region of interest" description="Disordered" evidence="8">
    <location>
        <begin position="17"/>
        <end position="58"/>
    </location>
</feature>
<evidence type="ECO:0000256" key="1">
    <source>
        <dbReference type="ARBA" id="ARBA00001968"/>
    </source>
</evidence>
<comment type="subcellular location">
    <subcellularLocation>
        <location evidence="2">Nucleus</location>
    </subcellularLocation>
</comment>
<evidence type="ECO:0000256" key="2">
    <source>
        <dbReference type="ARBA" id="ARBA00004123"/>
    </source>
</evidence>
<evidence type="ECO:0000256" key="3">
    <source>
        <dbReference type="ARBA" id="ARBA00006958"/>
    </source>
</evidence>
<evidence type="ECO:0000259" key="9">
    <source>
        <dbReference type="Pfam" id="PF13359"/>
    </source>
</evidence>
<dbReference type="GO" id="GO:0004518">
    <property type="term" value="F:nuclease activity"/>
    <property type="evidence" value="ECO:0007669"/>
    <property type="project" value="UniProtKB-KW"/>
</dbReference>
<dbReference type="EnsemblPlants" id="QL11p025161:mrna">
    <property type="protein sequence ID" value="QL11p025161:mrna"/>
    <property type="gene ID" value="QL11p025161"/>
</dbReference>
<protein>
    <recommendedName>
        <fullName evidence="9">DDE Tnp4 domain-containing protein</fullName>
    </recommendedName>
</protein>
<keyword evidence="4" id="KW-0540">Nuclease</keyword>
<dbReference type="PANTHER" id="PTHR22930:SF221">
    <property type="entry name" value="NUCLEASE HARBI1"/>
    <property type="match status" value="1"/>
</dbReference>
<dbReference type="PANTHER" id="PTHR22930">
    <property type="match status" value="1"/>
</dbReference>
<dbReference type="InterPro" id="IPR045249">
    <property type="entry name" value="HARBI1-like"/>
</dbReference>
<keyword evidence="5" id="KW-0479">Metal-binding</keyword>
<dbReference type="Pfam" id="PF13359">
    <property type="entry name" value="DDE_Tnp_4"/>
    <property type="match status" value="1"/>
</dbReference>
<evidence type="ECO:0000256" key="8">
    <source>
        <dbReference type="SAM" id="MobiDB-lite"/>
    </source>
</evidence>
<keyword evidence="11" id="KW-1185">Reference proteome</keyword>
<name>A0A7N2RDD2_QUELO</name>
<comment type="similarity">
    <text evidence="3">Belongs to the HARBI1 family.</text>
</comment>